<reference evidence="1 2" key="1">
    <citation type="submission" date="2018-03" db="EMBL/GenBank/DDBJ databases">
        <title>Aerobic endospore-forming bacteria genome sequencing and assembly.</title>
        <authorList>
            <person name="Cavalcante D.A."/>
            <person name="Driks A."/>
            <person name="Putonti C."/>
            <person name="De-Souza M.T."/>
        </authorList>
    </citation>
    <scope>NUCLEOTIDE SEQUENCE [LARGE SCALE GENOMIC DNA]</scope>
    <source>
        <strain evidence="1 2">SDF0037</strain>
    </source>
</reference>
<proteinExistence type="predicted"/>
<sequence length="66" mass="7053">MENNTLVCKACGSDSFAQGELGGSMANVKPIKLDMVHFSSSPLILTICTNCGEVASMKVKKVDKFK</sequence>
<dbReference type="OrthoDB" id="47713at2"/>
<accession>A0A544U9A2</accession>
<organism evidence="1 2">
    <name type="scientific">Lysinibacillus sphaericus</name>
    <name type="common">Bacillus sphaericus</name>
    <dbReference type="NCBI Taxonomy" id="1421"/>
    <lineage>
        <taxon>Bacteria</taxon>
        <taxon>Bacillati</taxon>
        <taxon>Bacillota</taxon>
        <taxon>Bacilli</taxon>
        <taxon>Bacillales</taxon>
        <taxon>Bacillaceae</taxon>
        <taxon>Lysinibacillus</taxon>
    </lineage>
</organism>
<dbReference type="AlphaFoldDB" id="A0A544U9A2"/>
<comment type="caution">
    <text evidence="1">The sequence shown here is derived from an EMBL/GenBank/DDBJ whole genome shotgun (WGS) entry which is preliminary data.</text>
</comment>
<dbReference type="RefSeq" id="WP_142510446.1">
    <property type="nucleotide sequence ID" value="NZ_SADV01000025.1"/>
</dbReference>
<name>A0A544U9A2_LYSSH</name>
<evidence type="ECO:0008006" key="3">
    <source>
        <dbReference type="Google" id="ProtNLM"/>
    </source>
</evidence>
<evidence type="ECO:0000313" key="2">
    <source>
        <dbReference type="Proteomes" id="UP000317944"/>
    </source>
</evidence>
<protein>
    <recommendedName>
        <fullName evidence="3">Transcription initiation factor TFIIIB</fullName>
    </recommendedName>
</protein>
<dbReference type="Proteomes" id="UP000317944">
    <property type="component" value="Unassembled WGS sequence"/>
</dbReference>
<dbReference type="EMBL" id="SADV01000025">
    <property type="protein sequence ID" value="TQR28679.1"/>
    <property type="molecule type" value="Genomic_DNA"/>
</dbReference>
<gene>
    <name evidence="1" type="ORF">C7Y47_20510</name>
</gene>
<evidence type="ECO:0000313" key="1">
    <source>
        <dbReference type="EMBL" id="TQR28679.1"/>
    </source>
</evidence>